<sequence length="530" mass="59527">MDSDDNFSGASRIQRHPLQPQHPFPRAPRASGEFVCGGVCSVQVDPARPCIEWEDCEFGLVLDCALSLAPKEEDEELSVVRHPLHDHPLTSFNVKRQLPVPCRVCKVGIEGDACCCIGCKFLLHRKCLDWPPEIKHPLHRQHSLSLSTADFVSCGICGPREPFQMAYGCSECEFYIDLGCAVNLDPVITRKESRHDGRVRCDLHQDELLSFCAKAEGSINCQICLSAILGVSLGCTDCGLYVHRGCVTPPEQLQNSLHPHHPPMTLYIGTVADSDCSSCSLSLEKQLVYRCICGFSVHTKCGRQSLANHEEEADLEIKLPWHDHPVYLCQEAADMCRACNHIIMEPCYSCKECLFFIHKSCLVQAPEIDHPLHPNHRLYRVQEAPFRELRYCGSCNERIWDSHFYCKKCPFYLDMKCSSIFPTTKHELHEHKLAYLEASKLRNPVNGVYVCEEECKGKGGFFAHIECVVPCVKVKSGLDSALLIADGRISKLEEKVLEKKKELAALEDELEEARAERTALFSRSEAAGGR</sequence>
<comment type="caution">
    <text evidence="1">The sequence shown here is derived from an EMBL/GenBank/DDBJ whole genome shotgun (WGS) entry which is preliminary data.</text>
</comment>
<dbReference type="EMBL" id="CM042883">
    <property type="protein sequence ID" value="KAI4374020.1"/>
    <property type="molecule type" value="Genomic_DNA"/>
</dbReference>
<accession>A0ACB9R565</accession>
<protein>
    <submittedName>
        <fullName evidence="1">Uncharacterized protein</fullName>
    </submittedName>
</protein>
<keyword evidence="2" id="KW-1185">Reference proteome</keyword>
<dbReference type="Proteomes" id="UP001057402">
    <property type="component" value="Chromosome 4"/>
</dbReference>
<evidence type="ECO:0000313" key="1">
    <source>
        <dbReference type="EMBL" id="KAI4374020.1"/>
    </source>
</evidence>
<reference evidence="2" key="1">
    <citation type="journal article" date="2023" name="Front. Plant Sci.">
        <title>Chromosomal-level genome assembly of Melastoma candidum provides insights into trichome evolution.</title>
        <authorList>
            <person name="Zhong Y."/>
            <person name="Wu W."/>
            <person name="Sun C."/>
            <person name="Zou P."/>
            <person name="Liu Y."/>
            <person name="Dai S."/>
            <person name="Zhou R."/>
        </authorList>
    </citation>
    <scope>NUCLEOTIDE SEQUENCE [LARGE SCALE GENOMIC DNA]</scope>
</reference>
<proteinExistence type="predicted"/>
<name>A0ACB9R565_9MYRT</name>
<organism evidence="1 2">
    <name type="scientific">Melastoma candidum</name>
    <dbReference type="NCBI Taxonomy" id="119954"/>
    <lineage>
        <taxon>Eukaryota</taxon>
        <taxon>Viridiplantae</taxon>
        <taxon>Streptophyta</taxon>
        <taxon>Embryophyta</taxon>
        <taxon>Tracheophyta</taxon>
        <taxon>Spermatophyta</taxon>
        <taxon>Magnoliopsida</taxon>
        <taxon>eudicotyledons</taxon>
        <taxon>Gunneridae</taxon>
        <taxon>Pentapetalae</taxon>
        <taxon>rosids</taxon>
        <taxon>malvids</taxon>
        <taxon>Myrtales</taxon>
        <taxon>Melastomataceae</taxon>
        <taxon>Melastomatoideae</taxon>
        <taxon>Melastomateae</taxon>
        <taxon>Melastoma</taxon>
    </lineage>
</organism>
<gene>
    <name evidence="1" type="ORF">MLD38_012068</name>
</gene>
<evidence type="ECO:0000313" key="2">
    <source>
        <dbReference type="Proteomes" id="UP001057402"/>
    </source>
</evidence>